<feature type="signal peptide" evidence="2">
    <location>
        <begin position="1"/>
        <end position="20"/>
    </location>
</feature>
<sequence>MRLFISTAVAALAVAGVACAQDAKPAKAPAAAPKGQYVSVAAGYIGKSDYDYGFTGGRVEGDLDANVQFAGAWGASLEGNWRAELAVGYRSQDIETTVRVGPLSQTFEGDKAQTISLDLNAYYDFPVNGPVKPYLGAGIGAASVKIDDGLLDDKGSALTLQAIAGASVAVSPRVSLFAEARYQRVGPIRVETSTSGGDSKSKFDLSSAGALVGVRFGF</sequence>
<dbReference type="KEGG" id="cfh:C1707_09465"/>
<evidence type="ECO:0000259" key="3">
    <source>
        <dbReference type="Pfam" id="PF13505"/>
    </source>
</evidence>
<dbReference type="EMBL" id="CP026100">
    <property type="protein sequence ID" value="AYV46471.1"/>
    <property type="molecule type" value="Genomic_DNA"/>
</dbReference>
<dbReference type="OrthoDB" id="9810784at2"/>
<dbReference type="InterPro" id="IPR027385">
    <property type="entry name" value="Beta-barrel_OMP"/>
</dbReference>
<gene>
    <name evidence="4" type="ORF">C1707_09465</name>
    <name evidence="5" type="ORF">CFHF_15150</name>
</gene>
<dbReference type="EMBL" id="PJRQ01000030">
    <property type="protein sequence ID" value="PLR12768.1"/>
    <property type="molecule type" value="Genomic_DNA"/>
</dbReference>
<dbReference type="RefSeq" id="WP_101713832.1">
    <property type="nucleotide sequence ID" value="NZ_CP026100.1"/>
</dbReference>
<dbReference type="Proteomes" id="UP000234483">
    <property type="component" value="Unassembled WGS sequence"/>
</dbReference>
<proteinExistence type="predicted"/>
<dbReference type="Proteomes" id="UP000281192">
    <property type="component" value="Chromosome"/>
</dbReference>
<dbReference type="AlphaFoldDB" id="A0A2N5CS14"/>
<reference evidence="5 6" key="1">
    <citation type="submission" date="2017-12" db="EMBL/GenBank/DDBJ databases">
        <title>The genome sequence of Caulobacter flavus CGMCC1 15093.</title>
        <authorList>
            <person name="Gao J."/>
            <person name="Mao X."/>
            <person name="Sun J."/>
        </authorList>
    </citation>
    <scope>NUCLEOTIDE SEQUENCE [LARGE SCALE GENOMIC DNA]</scope>
    <source>
        <strain evidence="5 6">CGMCC1 15093</strain>
    </source>
</reference>
<dbReference type="Gene3D" id="2.40.160.20">
    <property type="match status" value="1"/>
</dbReference>
<feature type="domain" description="Outer membrane protein beta-barrel" evidence="3">
    <location>
        <begin position="10"/>
        <end position="216"/>
    </location>
</feature>
<dbReference type="Pfam" id="PF13505">
    <property type="entry name" value="OMP_b-brl"/>
    <property type="match status" value="1"/>
</dbReference>
<name>A0A2N5CS14_9CAUL</name>
<accession>A0A2N5CS14</accession>
<evidence type="ECO:0000313" key="7">
    <source>
        <dbReference type="Proteomes" id="UP000281192"/>
    </source>
</evidence>
<evidence type="ECO:0000313" key="4">
    <source>
        <dbReference type="EMBL" id="AYV46471.1"/>
    </source>
</evidence>
<keyword evidence="1 2" id="KW-0732">Signal</keyword>
<protein>
    <recommendedName>
        <fullName evidence="3">Outer membrane protein beta-barrel domain-containing protein</fullName>
    </recommendedName>
</protein>
<feature type="chain" id="PRO_5044577816" description="Outer membrane protein beta-barrel domain-containing protein" evidence="2">
    <location>
        <begin position="21"/>
        <end position="218"/>
    </location>
</feature>
<keyword evidence="7" id="KW-1185">Reference proteome</keyword>
<evidence type="ECO:0000256" key="2">
    <source>
        <dbReference type="SAM" id="SignalP"/>
    </source>
</evidence>
<organism evidence="5 6">
    <name type="scientific">Caulobacter flavus</name>
    <dbReference type="NCBI Taxonomy" id="1679497"/>
    <lineage>
        <taxon>Bacteria</taxon>
        <taxon>Pseudomonadati</taxon>
        <taxon>Pseudomonadota</taxon>
        <taxon>Alphaproteobacteria</taxon>
        <taxon>Caulobacterales</taxon>
        <taxon>Caulobacteraceae</taxon>
        <taxon>Caulobacter</taxon>
    </lineage>
</organism>
<evidence type="ECO:0000313" key="5">
    <source>
        <dbReference type="EMBL" id="PLR12768.1"/>
    </source>
</evidence>
<reference evidence="4 7" key="2">
    <citation type="submission" date="2018-01" db="EMBL/GenBank/DDBJ databases">
        <title>Complete genome sequence of Caulobacter flavus RHGG3.</title>
        <authorList>
            <person name="Yang E."/>
        </authorList>
    </citation>
    <scope>NUCLEOTIDE SEQUENCE [LARGE SCALE GENOMIC DNA]</scope>
    <source>
        <strain evidence="4 7">RHGG3</strain>
    </source>
</reference>
<evidence type="ECO:0000256" key="1">
    <source>
        <dbReference type="ARBA" id="ARBA00022729"/>
    </source>
</evidence>
<dbReference type="SUPFAM" id="SSF56925">
    <property type="entry name" value="OMPA-like"/>
    <property type="match status" value="1"/>
</dbReference>
<dbReference type="InterPro" id="IPR011250">
    <property type="entry name" value="OMP/PagP_B-barrel"/>
</dbReference>
<dbReference type="PROSITE" id="PS51257">
    <property type="entry name" value="PROKAR_LIPOPROTEIN"/>
    <property type="match status" value="1"/>
</dbReference>
<evidence type="ECO:0000313" key="6">
    <source>
        <dbReference type="Proteomes" id="UP000234483"/>
    </source>
</evidence>